<dbReference type="EMBL" id="LUUI01000170">
    <property type="protein sequence ID" value="OAI09657.1"/>
    <property type="molecule type" value="Genomic_DNA"/>
</dbReference>
<dbReference type="RefSeq" id="WP_066988271.1">
    <property type="nucleotide sequence ID" value="NZ_LUUI01000170.1"/>
</dbReference>
<reference evidence="2 3" key="1">
    <citation type="submission" date="2016-03" db="EMBL/GenBank/DDBJ databases">
        <authorList>
            <person name="Ploux O."/>
        </authorList>
    </citation>
    <scope>NUCLEOTIDE SEQUENCE [LARGE SCALE GENOMIC DNA]</scope>
    <source>
        <strain evidence="2 3">R-45370</strain>
    </source>
</reference>
<dbReference type="Pfam" id="PF01909">
    <property type="entry name" value="NTP_transf_2"/>
    <property type="match status" value="1"/>
</dbReference>
<dbReference type="CDD" id="cd05403">
    <property type="entry name" value="NT_KNTase_like"/>
    <property type="match status" value="1"/>
</dbReference>
<evidence type="ECO:0000313" key="2">
    <source>
        <dbReference type="EMBL" id="OAI09657.1"/>
    </source>
</evidence>
<name>A0A177MVA9_9GAMM</name>
<evidence type="ECO:0000313" key="3">
    <source>
        <dbReference type="Proteomes" id="UP000078476"/>
    </source>
</evidence>
<sequence length="95" mass="10607">MRLSSTQIDIIRKSTSQNFGEDALIWLFGSRLDDTKRGGDVDLYVEATHRGTLMSELRCKIALEDSLDLAVDLVVKEPGKDKPIYNLAKAQGVRL</sequence>
<accession>A0A177MVA9</accession>
<dbReference type="InterPro" id="IPR002934">
    <property type="entry name" value="Polymerase_NTP_transf_dom"/>
</dbReference>
<gene>
    <name evidence="2" type="ORF">A1359_18765</name>
</gene>
<dbReference type="STRING" id="980561.A1359_18765"/>
<dbReference type="GO" id="GO:0016779">
    <property type="term" value="F:nucleotidyltransferase activity"/>
    <property type="evidence" value="ECO:0007669"/>
    <property type="project" value="InterPro"/>
</dbReference>
<dbReference type="SUPFAM" id="SSF81301">
    <property type="entry name" value="Nucleotidyltransferase"/>
    <property type="match status" value="1"/>
</dbReference>
<comment type="caution">
    <text evidence="2">The sequence shown here is derived from an EMBL/GenBank/DDBJ whole genome shotgun (WGS) entry which is preliminary data.</text>
</comment>
<keyword evidence="3" id="KW-1185">Reference proteome</keyword>
<proteinExistence type="predicted"/>
<feature type="domain" description="Polymerase nucleotidyl transferase" evidence="1">
    <location>
        <begin position="9"/>
        <end position="81"/>
    </location>
</feature>
<dbReference type="AlphaFoldDB" id="A0A177MVA9"/>
<dbReference type="Gene3D" id="3.30.460.10">
    <property type="entry name" value="Beta Polymerase, domain 2"/>
    <property type="match status" value="1"/>
</dbReference>
<evidence type="ECO:0000259" key="1">
    <source>
        <dbReference type="Pfam" id="PF01909"/>
    </source>
</evidence>
<dbReference type="Proteomes" id="UP000078476">
    <property type="component" value="Unassembled WGS sequence"/>
</dbReference>
<organism evidence="2 3">
    <name type="scientific">Methylomonas lenta</name>
    <dbReference type="NCBI Taxonomy" id="980561"/>
    <lineage>
        <taxon>Bacteria</taxon>
        <taxon>Pseudomonadati</taxon>
        <taxon>Pseudomonadota</taxon>
        <taxon>Gammaproteobacteria</taxon>
        <taxon>Methylococcales</taxon>
        <taxon>Methylococcaceae</taxon>
        <taxon>Methylomonas</taxon>
    </lineage>
</organism>
<dbReference type="InterPro" id="IPR043519">
    <property type="entry name" value="NT_sf"/>
</dbReference>
<protein>
    <submittedName>
        <fullName evidence="2">DNA polymerase subunit beta</fullName>
    </submittedName>
</protein>
<dbReference type="OrthoDB" id="14556at2"/>